<name>A0A6A7Y633_9HYPH</name>
<dbReference type="PROSITE" id="PS50977">
    <property type="entry name" value="HTH_TETR_2"/>
    <property type="match status" value="1"/>
</dbReference>
<keyword evidence="6" id="KW-1185">Reference proteome</keyword>
<sequence length="244" mass="27005">MNREPTPDDFRPIAPETPAARKRPGRAKTDGAATRDASGPFRAKTRVGEANVERILEAATEAFSTLGLHGARIDDIAAAAGMSKPNLLYYFRTKDLLYTAVLETTLERWLVPLGEMDDARDPIEAITDYVARKLEASRLYPAASRLFALEILQGAPHLGAMLSGPLKALVDAKTKTIERWIAEGRLAPIEPLHLIFSIWATTQHYADFAFQIRALTGRDLSDDAFYRRSHDALLAILLRGIVPR</sequence>
<comment type="caution">
    <text evidence="5">The sequence shown here is derived from an EMBL/GenBank/DDBJ whole genome shotgun (WGS) entry which is preliminary data.</text>
</comment>
<dbReference type="PANTHER" id="PTHR30328">
    <property type="entry name" value="TRANSCRIPTIONAL REPRESSOR"/>
    <property type="match status" value="1"/>
</dbReference>
<evidence type="ECO:0000256" key="1">
    <source>
        <dbReference type="ARBA" id="ARBA00023125"/>
    </source>
</evidence>
<evidence type="ECO:0000256" key="2">
    <source>
        <dbReference type="PROSITE-ProRule" id="PRU00335"/>
    </source>
</evidence>
<evidence type="ECO:0000313" key="5">
    <source>
        <dbReference type="EMBL" id="MQT14246.1"/>
    </source>
</evidence>
<dbReference type="EMBL" id="VWNA01000001">
    <property type="protein sequence ID" value="MQT14246.1"/>
    <property type="molecule type" value="Genomic_DNA"/>
</dbReference>
<evidence type="ECO:0000256" key="3">
    <source>
        <dbReference type="SAM" id="MobiDB-lite"/>
    </source>
</evidence>
<protein>
    <submittedName>
        <fullName evidence="5">TetR family transcriptional regulator</fullName>
    </submittedName>
</protein>
<dbReference type="InterPro" id="IPR001647">
    <property type="entry name" value="HTH_TetR"/>
</dbReference>
<dbReference type="SUPFAM" id="SSF48498">
    <property type="entry name" value="Tetracyclin repressor-like, C-terminal domain"/>
    <property type="match status" value="1"/>
</dbReference>
<accession>A0A6A7Y633</accession>
<feature type="DNA-binding region" description="H-T-H motif" evidence="2">
    <location>
        <begin position="72"/>
        <end position="91"/>
    </location>
</feature>
<dbReference type="Pfam" id="PF00440">
    <property type="entry name" value="TetR_N"/>
    <property type="match status" value="1"/>
</dbReference>
<dbReference type="SUPFAM" id="SSF46689">
    <property type="entry name" value="Homeodomain-like"/>
    <property type="match status" value="1"/>
</dbReference>
<dbReference type="InterPro" id="IPR009057">
    <property type="entry name" value="Homeodomain-like_sf"/>
</dbReference>
<dbReference type="AlphaFoldDB" id="A0A6A7Y633"/>
<feature type="region of interest" description="Disordered" evidence="3">
    <location>
        <begin position="1"/>
        <end position="44"/>
    </location>
</feature>
<dbReference type="InterPro" id="IPR013573">
    <property type="entry name" value="Tscrpt_reg_YcdC_C"/>
</dbReference>
<gene>
    <name evidence="5" type="ORF">F0357_16660</name>
</gene>
<reference evidence="5 6" key="1">
    <citation type="submission" date="2019-09" db="EMBL/GenBank/DDBJ databases">
        <title>Segnochrobactrum spirostomi gen. nov., sp. nov., isolated from the ciliate Spirostomum cf. yagiui and description of a novel family, Segnochrobactraceae fam. nov. within the order Rhizobiales of the class Alphaproteobacteria.</title>
        <authorList>
            <person name="Akter S."/>
            <person name="Shazib S.U.A."/>
            <person name="Shin M.K."/>
        </authorList>
    </citation>
    <scope>NUCLEOTIDE SEQUENCE [LARGE SCALE GENOMIC DNA]</scope>
    <source>
        <strain evidence="5 6">Sp-1</strain>
    </source>
</reference>
<keyword evidence="1 2" id="KW-0238">DNA-binding</keyword>
<dbReference type="Proteomes" id="UP000332515">
    <property type="component" value="Unassembled WGS sequence"/>
</dbReference>
<dbReference type="Gene3D" id="1.10.357.10">
    <property type="entry name" value="Tetracycline Repressor, domain 2"/>
    <property type="match status" value="1"/>
</dbReference>
<dbReference type="GO" id="GO:0003677">
    <property type="term" value="F:DNA binding"/>
    <property type="evidence" value="ECO:0007669"/>
    <property type="project" value="UniProtKB-UniRule"/>
</dbReference>
<dbReference type="GO" id="GO:0045892">
    <property type="term" value="P:negative regulation of DNA-templated transcription"/>
    <property type="evidence" value="ECO:0007669"/>
    <property type="project" value="InterPro"/>
</dbReference>
<dbReference type="RefSeq" id="WP_153484612.1">
    <property type="nucleotide sequence ID" value="NZ_VWNA01000001.1"/>
</dbReference>
<organism evidence="5 6">
    <name type="scientific">Segnochrobactrum spirostomi</name>
    <dbReference type="NCBI Taxonomy" id="2608987"/>
    <lineage>
        <taxon>Bacteria</taxon>
        <taxon>Pseudomonadati</taxon>
        <taxon>Pseudomonadota</taxon>
        <taxon>Alphaproteobacteria</taxon>
        <taxon>Hyphomicrobiales</taxon>
        <taxon>Segnochrobactraceae</taxon>
        <taxon>Segnochrobactrum</taxon>
    </lineage>
</organism>
<dbReference type="PANTHER" id="PTHR30328:SF54">
    <property type="entry name" value="HTH-TYPE TRANSCRIPTIONAL REPRESSOR SCO4008"/>
    <property type="match status" value="1"/>
</dbReference>
<feature type="domain" description="HTH tetR-type" evidence="4">
    <location>
        <begin position="49"/>
        <end position="109"/>
    </location>
</feature>
<evidence type="ECO:0000259" key="4">
    <source>
        <dbReference type="PROSITE" id="PS50977"/>
    </source>
</evidence>
<dbReference type="Gene3D" id="1.10.10.60">
    <property type="entry name" value="Homeodomain-like"/>
    <property type="match status" value="1"/>
</dbReference>
<dbReference type="PRINTS" id="PR00455">
    <property type="entry name" value="HTHTETR"/>
</dbReference>
<evidence type="ECO:0000313" key="6">
    <source>
        <dbReference type="Proteomes" id="UP000332515"/>
    </source>
</evidence>
<dbReference type="InterPro" id="IPR050109">
    <property type="entry name" value="HTH-type_TetR-like_transc_reg"/>
</dbReference>
<proteinExistence type="predicted"/>
<feature type="compositionally biased region" description="Basic and acidic residues" evidence="3">
    <location>
        <begin position="1"/>
        <end position="11"/>
    </location>
</feature>
<dbReference type="InterPro" id="IPR036271">
    <property type="entry name" value="Tet_transcr_reg_TetR-rel_C_sf"/>
</dbReference>
<dbReference type="Pfam" id="PF08362">
    <property type="entry name" value="TetR_C_3"/>
    <property type="match status" value="1"/>
</dbReference>